<keyword evidence="2" id="KW-0732">Signal</keyword>
<feature type="chain" id="PRO_5034694654" evidence="2">
    <location>
        <begin position="17"/>
        <end position="171"/>
    </location>
</feature>
<evidence type="ECO:0000256" key="2">
    <source>
        <dbReference type="SAM" id="SignalP"/>
    </source>
</evidence>
<reference evidence="3 4" key="1">
    <citation type="submission" date="2018-12" db="EMBL/GenBank/DDBJ databases">
        <title>Venturia inaequalis Genome Resource.</title>
        <authorList>
            <person name="Lichtner F.J."/>
        </authorList>
    </citation>
    <scope>NUCLEOTIDE SEQUENCE [LARGE SCALE GENOMIC DNA]</scope>
    <source>
        <strain evidence="3 4">120213</strain>
    </source>
</reference>
<comment type="caution">
    <text evidence="3">The sequence shown here is derived from an EMBL/GenBank/DDBJ whole genome shotgun (WGS) entry which is preliminary data.</text>
</comment>
<protein>
    <submittedName>
        <fullName evidence="3">Uncharacterized protein</fullName>
    </submittedName>
</protein>
<evidence type="ECO:0000256" key="1">
    <source>
        <dbReference type="SAM" id="MobiDB-lite"/>
    </source>
</evidence>
<proteinExistence type="predicted"/>
<organism evidence="3 4">
    <name type="scientific">Venturia inaequalis</name>
    <name type="common">Apple scab fungus</name>
    <dbReference type="NCBI Taxonomy" id="5025"/>
    <lineage>
        <taxon>Eukaryota</taxon>
        <taxon>Fungi</taxon>
        <taxon>Dikarya</taxon>
        <taxon>Ascomycota</taxon>
        <taxon>Pezizomycotina</taxon>
        <taxon>Dothideomycetes</taxon>
        <taxon>Pleosporomycetidae</taxon>
        <taxon>Venturiales</taxon>
        <taxon>Venturiaceae</taxon>
        <taxon>Venturia</taxon>
    </lineage>
</organism>
<evidence type="ECO:0000313" key="4">
    <source>
        <dbReference type="Proteomes" id="UP000447873"/>
    </source>
</evidence>
<feature type="compositionally biased region" description="Low complexity" evidence="1">
    <location>
        <begin position="33"/>
        <end position="43"/>
    </location>
</feature>
<sequence length="171" mass="17691">MHFYTVALSLATLATAAPAGPVWNAASSTIASGLNSLLPGSSSAKPPAPNQPAWSAPPYPNQPVQPVQPQPAPYSLTGLLGSAPQPQPQPQPVSGQPYPTQPYPNQPYPNQPYPNQPYVPQQQQAGAVPLPAAKPADKSPFFQKDKGGLTLSSSLGTYHSGPDGTYVKGGS</sequence>
<feature type="signal peptide" evidence="2">
    <location>
        <begin position="1"/>
        <end position="16"/>
    </location>
</feature>
<dbReference type="AlphaFoldDB" id="A0A8H3YMP5"/>
<dbReference type="Proteomes" id="UP000447873">
    <property type="component" value="Unassembled WGS sequence"/>
</dbReference>
<accession>A0A8H3YMP5</accession>
<gene>
    <name evidence="3" type="ORF">EG328_011586</name>
</gene>
<evidence type="ECO:0000313" key="3">
    <source>
        <dbReference type="EMBL" id="KAE9963221.1"/>
    </source>
</evidence>
<feature type="compositionally biased region" description="Pro residues" evidence="1">
    <location>
        <begin position="46"/>
        <end position="72"/>
    </location>
</feature>
<feature type="region of interest" description="Disordered" evidence="1">
    <location>
        <begin position="33"/>
        <end position="171"/>
    </location>
</feature>
<dbReference type="EMBL" id="WNWS01000884">
    <property type="protein sequence ID" value="KAE9963221.1"/>
    <property type="molecule type" value="Genomic_DNA"/>
</dbReference>
<feature type="compositionally biased region" description="Pro residues" evidence="1">
    <location>
        <begin position="99"/>
        <end position="117"/>
    </location>
</feature>
<name>A0A8H3YMP5_VENIN</name>